<feature type="compositionally biased region" description="Basic residues" evidence="1">
    <location>
        <begin position="144"/>
        <end position="153"/>
    </location>
</feature>
<sequence length="277" mass="31156">MNQKTRPTPESAGLETQLNNRAFVLLARFRMLRHANHGPEDPDNQSLKYRPHKQVGLPPYSIQASSGSFVKHEERLVPDKLHEAAAPIQTIPEPIPENIPGHIPGELSTSVPNPIVQSDEITTAVERGETALGDNNRPQVPSNRHSKTSRRSRGASARELVEEAKPQKKSRKMINVDTLLTWWELAGDRAPEPPKIDPGQLNVADIYMYTHKPRGPAVLHFWVVVQDSKGVRSWQKTELCAEHPIDPKRRLKLQGSGKPYWTTLGTIQNHPKTFSFE</sequence>
<protein>
    <submittedName>
        <fullName evidence="2">Uncharacterized protein</fullName>
    </submittedName>
</protein>
<keyword evidence="3" id="KW-1185">Reference proteome</keyword>
<reference evidence="2 3" key="1">
    <citation type="journal article" date="2016" name="Mol. Biol. Evol.">
        <title>Comparative Genomics of Early-Diverging Mushroom-Forming Fungi Provides Insights into the Origins of Lignocellulose Decay Capabilities.</title>
        <authorList>
            <person name="Nagy L.G."/>
            <person name="Riley R."/>
            <person name="Tritt A."/>
            <person name="Adam C."/>
            <person name="Daum C."/>
            <person name="Floudas D."/>
            <person name="Sun H."/>
            <person name="Yadav J.S."/>
            <person name="Pangilinan J."/>
            <person name="Larsson K.H."/>
            <person name="Matsuura K."/>
            <person name="Barry K."/>
            <person name="Labutti K."/>
            <person name="Kuo R."/>
            <person name="Ohm R.A."/>
            <person name="Bhattacharya S.S."/>
            <person name="Shirouzu T."/>
            <person name="Yoshinaga Y."/>
            <person name="Martin F.M."/>
            <person name="Grigoriev I.V."/>
            <person name="Hibbett D.S."/>
        </authorList>
    </citation>
    <scope>NUCLEOTIDE SEQUENCE [LARGE SCALE GENOMIC DNA]</scope>
    <source>
        <strain evidence="2 3">HHB9708</strain>
    </source>
</reference>
<gene>
    <name evidence="2" type="ORF">SISNIDRAFT_471592</name>
</gene>
<evidence type="ECO:0000256" key="1">
    <source>
        <dbReference type="SAM" id="MobiDB-lite"/>
    </source>
</evidence>
<dbReference type="EMBL" id="KV419475">
    <property type="protein sequence ID" value="KZS86664.1"/>
    <property type="molecule type" value="Genomic_DNA"/>
</dbReference>
<evidence type="ECO:0000313" key="2">
    <source>
        <dbReference type="EMBL" id="KZS86664.1"/>
    </source>
</evidence>
<dbReference type="Proteomes" id="UP000076722">
    <property type="component" value="Unassembled WGS sequence"/>
</dbReference>
<feature type="region of interest" description="Disordered" evidence="1">
    <location>
        <begin position="128"/>
        <end position="169"/>
    </location>
</feature>
<evidence type="ECO:0000313" key="3">
    <source>
        <dbReference type="Proteomes" id="UP000076722"/>
    </source>
</evidence>
<accession>A0A164MFJ1</accession>
<proteinExistence type="predicted"/>
<name>A0A164MFJ1_9AGAM</name>
<organism evidence="2 3">
    <name type="scientific">Sistotremastrum niveocremeum HHB9708</name>
    <dbReference type="NCBI Taxonomy" id="1314777"/>
    <lineage>
        <taxon>Eukaryota</taxon>
        <taxon>Fungi</taxon>
        <taxon>Dikarya</taxon>
        <taxon>Basidiomycota</taxon>
        <taxon>Agaricomycotina</taxon>
        <taxon>Agaricomycetes</taxon>
        <taxon>Sistotremastrales</taxon>
        <taxon>Sistotremastraceae</taxon>
        <taxon>Sertulicium</taxon>
        <taxon>Sertulicium niveocremeum</taxon>
    </lineage>
</organism>
<dbReference type="AlphaFoldDB" id="A0A164MFJ1"/>